<comment type="caution">
    <text evidence="2">The sequence shown here is derived from an EMBL/GenBank/DDBJ whole genome shotgun (WGS) entry which is preliminary data.</text>
</comment>
<dbReference type="PROSITE" id="PS50943">
    <property type="entry name" value="HTH_CROC1"/>
    <property type="match status" value="1"/>
</dbReference>
<evidence type="ECO:0000313" key="2">
    <source>
        <dbReference type="EMBL" id="PDZ93931.1"/>
    </source>
</evidence>
<proteinExistence type="predicted"/>
<evidence type="ECO:0000313" key="3">
    <source>
        <dbReference type="Proteomes" id="UP000219922"/>
    </source>
</evidence>
<dbReference type="AlphaFoldDB" id="A0A9X6SS03"/>
<feature type="domain" description="HTH cro/C1-type" evidence="1">
    <location>
        <begin position="5"/>
        <end position="58"/>
    </location>
</feature>
<dbReference type="NCBIfam" id="NF038310">
    <property type="entry name" value="lysogeny_AimR"/>
    <property type="match status" value="1"/>
</dbReference>
<dbReference type="EMBL" id="NVMX01000316">
    <property type="protein sequence ID" value="PDZ93931.1"/>
    <property type="molecule type" value="Genomic_DNA"/>
</dbReference>
<dbReference type="SUPFAM" id="SSF47413">
    <property type="entry name" value="lambda repressor-like DNA-binding domains"/>
    <property type="match status" value="1"/>
</dbReference>
<accession>A0A9X6SS03</accession>
<dbReference type="Pfam" id="PF13443">
    <property type="entry name" value="HTH_26"/>
    <property type="match status" value="1"/>
</dbReference>
<organism evidence="2 3">
    <name type="scientific">Bacillus cereus</name>
    <dbReference type="NCBI Taxonomy" id="1396"/>
    <lineage>
        <taxon>Bacteria</taxon>
        <taxon>Bacillati</taxon>
        <taxon>Bacillota</taxon>
        <taxon>Bacilli</taxon>
        <taxon>Bacillales</taxon>
        <taxon>Bacillaceae</taxon>
        <taxon>Bacillus</taxon>
        <taxon>Bacillus cereus group</taxon>
    </lineage>
</organism>
<dbReference type="Proteomes" id="UP000219922">
    <property type="component" value="Unassembled WGS sequence"/>
</dbReference>
<protein>
    <recommendedName>
        <fullName evidence="1">HTH cro/C1-type domain-containing protein</fullName>
    </recommendedName>
</protein>
<gene>
    <name evidence="2" type="ORF">CON36_36575</name>
</gene>
<dbReference type="InterPro" id="IPR001387">
    <property type="entry name" value="Cro/C1-type_HTH"/>
</dbReference>
<dbReference type="CDD" id="cd00093">
    <property type="entry name" value="HTH_XRE"/>
    <property type="match status" value="1"/>
</dbReference>
<dbReference type="GO" id="GO:0003677">
    <property type="term" value="F:DNA binding"/>
    <property type="evidence" value="ECO:0007669"/>
    <property type="project" value="InterPro"/>
</dbReference>
<name>A0A9X6SS03_BACCE</name>
<dbReference type="RefSeq" id="WP_098007446.1">
    <property type="nucleotide sequence ID" value="NZ_NVMX01000316.1"/>
</dbReference>
<dbReference type="InterPro" id="IPR010982">
    <property type="entry name" value="Lambda_DNA-bd_dom_sf"/>
</dbReference>
<reference evidence="2 3" key="1">
    <citation type="submission" date="2017-09" db="EMBL/GenBank/DDBJ databases">
        <title>Large-scale bioinformatics analysis of Bacillus genomes uncovers conserved roles of natural products in bacterial physiology.</title>
        <authorList>
            <consortium name="Agbiome Team Llc"/>
            <person name="Bleich R.M."/>
            <person name="Grubbs K.J."/>
            <person name="Santa Maria K.C."/>
            <person name="Allen S.E."/>
            <person name="Farag S."/>
            <person name="Shank E.A."/>
            <person name="Bowers A."/>
        </authorList>
    </citation>
    <scope>NUCLEOTIDE SEQUENCE [LARGE SCALE GENOMIC DNA]</scope>
    <source>
        <strain evidence="2 3">AFS092789</strain>
    </source>
</reference>
<dbReference type="Pfam" id="PF22871">
    <property type="entry name" value="AimR"/>
    <property type="match status" value="1"/>
</dbReference>
<sequence length="369" mass="43357">MDKVVKKILEKKNINANELAKRINITPGNLSKFLNKKIEIGFPAILSIIMELIPEEEMELMDRYARLCKKPENIRMCMEYASRHQMTGLLNFLIEKAKKMKNCQTVESAKVYELYEKVANGEFLGNSPELGLSFKITYEESAIFFRIMFIYNMYIHQKFDYLFLVAKHLEDWIGKLPNSYIKESFEKRVCMIFSDAYRYSYDMEKCREYSYRIIQSPYSRGKAAGDACYNLGMSYLFEDAEKALFFMSESIKAYNEFGFENDAKQIKESIIPFIKNFYNLYDDESSIKGLEEIAHYYAKNGKCEEAIKILNKLEESPYTDYLKGLCYTDEKGVEYLYKSMISFERNGDKFCSQLPKLELIKRGKSWAAY</sequence>
<evidence type="ECO:0000259" key="1">
    <source>
        <dbReference type="PROSITE" id="PS50943"/>
    </source>
</evidence>
<dbReference type="InterPro" id="IPR047705">
    <property type="entry name" value="AimR-like"/>
</dbReference>